<keyword evidence="2" id="KW-0472">Membrane</keyword>
<protein>
    <submittedName>
        <fullName evidence="4">Aste57867_16838 protein</fullName>
    </submittedName>
</protein>
<keyword evidence="2" id="KW-1133">Transmembrane helix</keyword>
<dbReference type="EMBL" id="CAADRA010006015">
    <property type="protein sequence ID" value="VFT93602.1"/>
    <property type="molecule type" value="Genomic_DNA"/>
</dbReference>
<organism evidence="4 5">
    <name type="scientific">Aphanomyces stellatus</name>
    <dbReference type="NCBI Taxonomy" id="120398"/>
    <lineage>
        <taxon>Eukaryota</taxon>
        <taxon>Sar</taxon>
        <taxon>Stramenopiles</taxon>
        <taxon>Oomycota</taxon>
        <taxon>Saprolegniomycetes</taxon>
        <taxon>Saprolegniales</taxon>
        <taxon>Verrucalvaceae</taxon>
        <taxon>Aphanomyces</taxon>
    </lineage>
</organism>
<reference evidence="4 5" key="1">
    <citation type="submission" date="2019-03" db="EMBL/GenBank/DDBJ databases">
        <authorList>
            <person name="Gaulin E."/>
            <person name="Dumas B."/>
        </authorList>
    </citation>
    <scope>NUCLEOTIDE SEQUENCE [LARGE SCALE GENOMIC DNA]</scope>
    <source>
        <strain evidence="4">CBS 568.67</strain>
    </source>
</reference>
<evidence type="ECO:0000256" key="1">
    <source>
        <dbReference type="SAM" id="MobiDB-lite"/>
    </source>
</evidence>
<evidence type="ECO:0000313" key="4">
    <source>
        <dbReference type="EMBL" id="VFT93602.1"/>
    </source>
</evidence>
<keyword evidence="5" id="KW-1185">Reference proteome</keyword>
<evidence type="ECO:0000313" key="5">
    <source>
        <dbReference type="Proteomes" id="UP000332933"/>
    </source>
</evidence>
<evidence type="ECO:0000256" key="2">
    <source>
        <dbReference type="SAM" id="Phobius"/>
    </source>
</evidence>
<name>A0A485L7A3_9STRA</name>
<dbReference type="AlphaFoldDB" id="A0A485L7A3"/>
<proteinExistence type="predicted"/>
<feature type="transmembrane region" description="Helical" evidence="2">
    <location>
        <begin position="136"/>
        <end position="157"/>
    </location>
</feature>
<feature type="compositionally biased region" description="Basic and acidic residues" evidence="1">
    <location>
        <begin position="63"/>
        <end position="82"/>
    </location>
</feature>
<sequence>MTKAQSKEWKPEVSLPTIKAEELQAIEERLLQLERRLKKDHENRARFNALQEEAPKKVLSLYEQEHHAEQGRENDRGVPRRDSGRKKYTRGGGGDDDNRTRGRHGRDDKEPHWTDGHRPSDSGPLNLHGKHAGDPGMQTLLVVTVVGLVLVVGFFVFRKIRKQRTRSYQSID</sequence>
<keyword evidence="2" id="KW-0812">Transmembrane</keyword>
<accession>A0A485L7A3</accession>
<feature type="region of interest" description="Disordered" evidence="1">
    <location>
        <begin position="47"/>
        <end position="131"/>
    </location>
</feature>
<reference evidence="3" key="2">
    <citation type="submission" date="2019-06" db="EMBL/GenBank/DDBJ databases">
        <title>Genomics analysis of Aphanomyces spp. identifies a new class of oomycete effector associated with host adaptation.</title>
        <authorList>
            <person name="Gaulin E."/>
        </authorList>
    </citation>
    <scope>NUCLEOTIDE SEQUENCE</scope>
    <source>
        <strain evidence="3">CBS 578.67</strain>
    </source>
</reference>
<evidence type="ECO:0000313" key="3">
    <source>
        <dbReference type="EMBL" id="KAF0692022.1"/>
    </source>
</evidence>
<feature type="compositionally biased region" description="Basic and acidic residues" evidence="1">
    <location>
        <begin position="96"/>
        <end position="120"/>
    </location>
</feature>
<dbReference type="EMBL" id="VJMH01005994">
    <property type="protein sequence ID" value="KAF0692022.1"/>
    <property type="molecule type" value="Genomic_DNA"/>
</dbReference>
<dbReference type="Proteomes" id="UP000332933">
    <property type="component" value="Unassembled WGS sequence"/>
</dbReference>
<gene>
    <name evidence="4" type="primary">Aste57867_16838</name>
    <name evidence="3" type="ORF">As57867_016780</name>
    <name evidence="4" type="ORF">ASTE57867_16838</name>
</gene>